<feature type="compositionally biased region" description="Low complexity" evidence="1">
    <location>
        <begin position="32"/>
        <end position="48"/>
    </location>
</feature>
<proteinExistence type="predicted"/>
<keyword evidence="3" id="KW-1185">Reference proteome</keyword>
<evidence type="ECO:0000313" key="2">
    <source>
        <dbReference type="EMBL" id="MFC5217904.1"/>
    </source>
</evidence>
<dbReference type="Proteomes" id="UP001596263">
    <property type="component" value="Unassembled WGS sequence"/>
</dbReference>
<protein>
    <recommendedName>
        <fullName evidence="4">Secreted protein</fullName>
    </recommendedName>
</protein>
<evidence type="ECO:0008006" key="4">
    <source>
        <dbReference type="Google" id="ProtNLM"/>
    </source>
</evidence>
<comment type="caution">
    <text evidence="2">The sequence shown here is derived from an EMBL/GenBank/DDBJ whole genome shotgun (WGS) entry which is preliminary data.</text>
</comment>
<evidence type="ECO:0000256" key="1">
    <source>
        <dbReference type="SAM" id="MobiDB-lite"/>
    </source>
</evidence>
<organism evidence="2 3">
    <name type="scientific">Streptomyces coerulescens</name>
    <dbReference type="NCBI Taxonomy" id="29304"/>
    <lineage>
        <taxon>Bacteria</taxon>
        <taxon>Bacillati</taxon>
        <taxon>Actinomycetota</taxon>
        <taxon>Actinomycetes</taxon>
        <taxon>Kitasatosporales</taxon>
        <taxon>Streptomycetaceae</taxon>
        <taxon>Streptomyces</taxon>
    </lineage>
</organism>
<feature type="region of interest" description="Disordered" evidence="1">
    <location>
        <begin position="26"/>
        <end position="81"/>
    </location>
</feature>
<evidence type="ECO:0000313" key="3">
    <source>
        <dbReference type="Proteomes" id="UP001596263"/>
    </source>
</evidence>
<name>A0ABW0CQQ3_STRCD</name>
<sequence>MTGRVKVWLAGGWLVLVVAGWSFTESINDGIEPTSGPRPEPSSSSSPKCPAPTSPTPEPTATSTAMPSPTPSIGTGREITDYHVATDPDLTVTAVACIVAD</sequence>
<accession>A0ABW0CQQ3</accession>
<feature type="compositionally biased region" description="Pro residues" evidence="1">
    <location>
        <begin position="49"/>
        <end position="58"/>
    </location>
</feature>
<dbReference type="EMBL" id="JBHSKM010000023">
    <property type="protein sequence ID" value="MFC5217904.1"/>
    <property type="molecule type" value="Genomic_DNA"/>
</dbReference>
<dbReference type="RefSeq" id="WP_380859679.1">
    <property type="nucleotide sequence ID" value="NZ_JBHSKM010000023.1"/>
</dbReference>
<gene>
    <name evidence="2" type="ORF">ACFPQ9_29130</name>
</gene>
<reference evidence="3" key="1">
    <citation type="journal article" date="2019" name="Int. J. Syst. Evol. Microbiol.">
        <title>The Global Catalogue of Microorganisms (GCM) 10K type strain sequencing project: providing services to taxonomists for standard genome sequencing and annotation.</title>
        <authorList>
            <consortium name="The Broad Institute Genomics Platform"/>
            <consortium name="The Broad Institute Genome Sequencing Center for Infectious Disease"/>
            <person name="Wu L."/>
            <person name="Ma J."/>
        </authorList>
    </citation>
    <scope>NUCLEOTIDE SEQUENCE [LARGE SCALE GENOMIC DNA]</scope>
    <source>
        <strain evidence="3">KCTC 42586</strain>
    </source>
</reference>